<evidence type="ECO:0000313" key="2">
    <source>
        <dbReference type="Proteomes" id="UP000214646"/>
    </source>
</evidence>
<protein>
    <submittedName>
        <fullName evidence="1">Uncharacterized protein</fullName>
    </submittedName>
</protein>
<dbReference type="Proteomes" id="UP000214646">
    <property type="component" value="Unassembled WGS sequence"/>
</dbReference>
<evidence type="ECO:0000313" key="1">
    <source>
        <dbReference type="EMBL" id="OWK41905.1"/>
    </source>
</evidence>
<gene>
    <name evidence="1" type="ORF">FRUB_03983</name>
</gene>
<dbReference type="OrthoDB" id="211986at2"/>
<dbReference type="RefSeq" id="WP_161967458.1">
    <property type="nucleotide sequence ID" value="NZ_NIDE01000005.1"/>
</dbReference>
<comment type="caution">
    <text evidence="1">The sequence shown here is derived from an EMBL/GenBank/DDBJ whole genome shotgun (WGS) entry which is preliminary data.</text>
</comment>
<dbReference type="AlphaFoldDB" id="A0A225DZV0"/>
<name>A0A225DZV0_9BACT</name>
<reference evidence="2" key="1">
    <citation type="submission" date="2017-06" db="EMBL/GenBank/DDBJ databases">
        <title>Genome analysis of Fimbriiglobus ruber SP5, the first member of the order Planctomycetales with confirmed chitinolytic capability.</title>
        <authorList>
            <person name="Ravin N.V."/>
            <person name="Rakitin A.L."/>
            <person name="Ivanova A.A."/>
            <person name="Beletsky A.V."/>
            <person name="Kulichevskaya I.S."/>
            <person name="Mardanov A.V."/>
            <person name="Dedysh S.N."/>
        </authorList>
    </citation>
    <scope>NUCLEOTIDE SEQUENCE [LARGE SCALE GENOMIC DNA]</scope>
    <source>
        <strain evidence="2">SP5</strain>
    </source>
</reference>
<sequence length="54" mass="6181">MKKDLAKATNPVIVFMHQPVYLTDDLNEMGNRCEILEVFDTVNYHTIKSGGRAR</sequence>
<accession>A0A225DZV0</accession>
<keyword evidence="2" id="KW-1185">Reference proteome</keyword>
<organism evidence="1 2">
    <name type="scientific">Fimbriiglobus ruber</name>
    <dbReference type="NCBI Taxonomy" id="1908690"/>
    <lineage>
        <taxon>Bacteria</taxon>
        <taxon>Pseudomonadati</taxon>
        <taxon>Planctomycetota</taxon>
        <taxon>Planctomycetia</taxon>
        <taxon>Gemmatales</taxon>
        <taxon>Gemmataceae</taxon>
        <taxon>Fimbriiglobus</taxon>
    </lineage>
</organism>
<proteinExistence type="predicted"/>
<dbReference type="EMBL" id="NIDE01000005">
    <property type="protein sequence ID" value="OWK41905.1"/>
    <property type="molecule type" value="Genomic_DNA"/>
</dbReference>